<dbReference type="InterPro" id="IPR011990">
    <property type="entry name" value="TPR-like_helical_dom_sf"/>
</dbReference>
<dbReference type="Proteomes" id="UP000028834">
    <property type="component" value="Unassembled WGS sequence"/>
</dbReference>
<evidence type="ECO:0000313" key="3">
    <source>
        <dbReference type="Proteomes" id="UP000028834"/>
    </source>
</evidence>
<protein>
    <submittedName>
        <fullName evidence="2">Tetratricopeptide repeat-containing protein</fullName>
    </submittedName>
</protein>
<dbReference type="AlphaFoldDB" id="A0A086MBD0"/>
<organism evidence="2 3">
    <name type="scientific">Toxoplasma gondii RUB</name>
    <dbReference type="NCBI Taxonomy" id="935652"/>
    <lineage>
        <taxon>Eukaryota</taxon>
        <taxon>Sar</taxon>
        <taxon>Alveolata</taxon>
        <taxon>Apicomplexa</taxon>
        <taxon>Conoidasida</taxon>
        <taxon>Coccidia</taxon>
        <taxon>Eucoccidiorida</taxon>
        <taxon>Eimeriorina</taxon>
        <taxon>Sarcocystidae</taxon>
        <taxon>Toxoplasma</taxon>
    </lineage>
</organism>
<feature type="region of interest" description="Disordered" evidence="1">
    <location>
        <begin position="1"/>
        <end position="57"/>
    </location>
</feature>
<dbReference type="VEuPathDB" id="ToxoDB:TGRUB_314100A"/>
<comment type="caution">
    <text evidence="2">The sequence shown here is derived from an EMBL/GenBank/DDBJ whole genome shotgun (WGS) entry which is preliminary data.</text>
</comment>
<name>A0A086MBD0_TOXGO</name>
<reference evidence="2 3" key="1">
    <citation type="submission" date="2014-05" db="EMBL/GenBank/DDBJ databases">
        <authorList>
            <person name="Sibley D."/>
            <person name="Venepally P."/>
            <person name="Karamycheva S."/>
            <person name="Hadjithomas M."/>
            <person name="Khan A."/>
            <person name="Brunk B."/>
            <person name="Roos D."/>
            <person name="Caler E."/>
            <person name="Lorenzi H."/>
        </authorList>
    </citation>
    <scope>NUCLEOTIDE SEQUENCE [LARGE SCALE GENOMIC DNA]</scope>
    <source>
        <strain evidence="2 3">RUB</strain>
    </source>
</reference>
<sequence>MEANASENSKLSESPVANAEESRVEDAAMSDSLSSVQTDDEKAKDEDEETVDGTPEERMTLALSCKDAGNDVFKSGDVSAAKAKYTEGLKQLKDLDFPDAKRLRVALNSNVAMCCIKTQEWSAAIAAANAVLQEEPENVKVTSKKLRGVPVCRPSLTSRPHLSEGIPLSKKSKATQGHTYILYM</sequence>
<dbReference type="PANTHER" id="PTHR46512">
    <property type="entry name" value="PEPTIDYLPROLYL ISOMERASE"/>
    <property type="match status" value="1"/>
</dbReference>
<proteinExistence type="predicted"/>
<dbReference type="SUPFAM" id="SSF48452">
    <property type="entry name" value="TPR-like"/>
    <property type="match status" value="1"/>
</dbReference>
<dbReference type="Gene3D" id="1.25.40.10">
    <property type="entry name" value="Tetratricopeptide repeat domain"/>
    <property type="match status" value="1"/>
</dbReference>
<evidence type="ECO:0000256" key="1">
    <source>
        <dbReference type="SAM" id="MobiDB-lite"/>
    </source>
</evidence>
<gene>
    <name evidence="2" type="ORF">TGRUB_314100A</name>
</gene>
<dbReference type="InterPro" id="IPR050754">
    <property type="entry name" value="FKBP4/5/8-like"/>
</dbReference>
<feature type="compositionally biased region" description="Polar residues" evidence="1">
    <location>
        <begin position="1"/>
        <end position="12"/>
    </location>
</feature>
<dbReference type="EMBL" id="AFYV02000081">
    <property type="protein sequence ID" value="KFG66198.1"/>
    <property type="molecule type" value="Genomic_DNA"/>
</dbReference>
<evidence type="ECO:0000313" key="2">
    <source>
        <dbReference type="EMBL" id="KFG66198.1"/>
    </source>
</evidence>
<accession>A0A086MBD0</accession>